<protein>
    <submittedName>
        <fullName evidence="3">Uncharacterized protein</fullName>
    </submittedName>
</protein>
<evidence type="ECO:0000313" key="3">
    <source>
        <dbReference type="EMBL" id="GMN48642.1"/>
    </source>
</evidence>
<dbReference type="EMBL" id="BTGU01000028">
    <property type="protein sequence ID" value="GMN48642.1"/>
    <property type="molecule type" value="Genomic_DNA"/>
</dbReference>
<evidence type="ECO:0000256" key="2">
    <source>
        <dbReference type="SAM" id="MobiDB-lite"/>
    </source>
</evidence>
<feature type="coiled-coil region" evidence="1">
    <location>
        <begin position="329"/>
        <end position="359"/>
    </location>
</feature>
<gene>
    <name evidence="3" type="ORF">TIFTF001_017805</name>
</gene>
<evidence type="ECO:0000256" key="1">
    <source>
        <dbReference type="SAM" id="Coils"/>
    </source>
</evidence>
<evidence type="ECO:0000313" key="4">
    <source>
        <dbReference type="Proteomes" id="UP001187192"/>
    </source>
</evidence>
<feature type="region of interest" description="Disordered" evidence="2">
    <location>
        <begin position="132"/>
        <end position="169"/>
    </location>
</feature>
<dbReference type="AlphaFoldDB" id="A0AA88DB37"/>
<reference evidence="3" key="1">
    <citation type="submission" date="2023-07" db="EMBL/GenBank/DDBJ databases">
        <title>draft genome sequence of fig (Ficus carica).</title>
        <authorList>
            <person name="Takahashi T."/>
            <person name="Nishimura K."/>
        </authorList>
    </citation>
    <scope>NUCLEOTIDE SEQUENCE</scope>
</reference>
<name>A0AA88DB37_FICCA</name>
<dbReference type="Proteomes" id="UP001187192">
    <property type="component" value="Unassembled WGS sequence"/>
</dbReference>
<proteinExistence type="predicted"/>
<comment type="caution">
    <text evidence="3">The sequence shown here is derived from an EMBL/GenBank/DDBJ whole genome shotgun (WGS) entry which is preliminary data.</text>
</comment>
<keyword evidence="1" id="KW-0175">Coiled coil</keyword>
<organism evidence="3 4">
    <name type="scientific">Ficus carica</name>
    <name type="common">Common fig</name>
    <dbReference type="NCBI Taxonomy" id="3494"/>
    <lineage>
        <taxon>Eukaryota</taxon>
        <taxon>Viridiplantae</taxon>
        <taxon>Streptophyta</taxon>
        <taxon>Embryophyta</taxon>
        <taxon>Tracheophyta</taxon>
        <taxon>Spermatophyta</taxon>
        <taxon>Magnoliopsida</taxon>
        <taxon>eudicotyledons</taxon>
        <taxon>Gunneridae</taxon>
        <taxon>Pentapetalae</taxon>
        <taxon>rosids</taxon>
        <taxon>fabids</taxon>
        <taxon>Rosales</taxon>
        <taxon>Moraceae</taxon>
        <taxon>Ficeae</taxon>
        <taxon>Ficus</taxon>
    </lineage>
</organism>
<sequence>MADMEMDDRAKGRSMYTVDFLTLVVTPEYLKLLWEEFQIPNDIDLVMLGLDDLPSCLIPTKFFRVGLHLPFHSFFRRSLWSLNVAPMQLNVNAYQTLLLRSRQLSWLTRGLQSGGSSPRAWGPRIAVEDLDKGQWGSKRSNDQKKAARMQRKFKKGNDGSKTRPRGQGFGLSSKRFDHIKVSEDMIEKLVEVVSLVLSDNTAAQSHSLYIDDKVAGLVIDVKKWKDVKKVVDKKAKEHTVNTKEARKKVENKLALAQSEHSCYLKEVLPTTLDQAQKQAVVDYENSSEFKAQLLAKYKEGMRDMKETQVGDGDGEVVGDDEEGEVIEDVRVAEENMVEVEELEANVEQRVTEQADARAEPSIDQ</sequence>
<accession>A0AA88DB37</accession>
<keyword evidence="4" id="KW-1185">Reference proteome</keyword>